<dbReference type="AlphaFoldDB" id="A0ABD5MTT7"/>
<feature type="domain" description="Mut7-C RNAse" evidence="2">
    <location>
        <begin position="32"/>
        <end position="174"/>
    </location>
</feature>
<dbReference type="InterPro" id="IPR002782">
    <property type="entry name" value="Mut7-C_RNAse_dom"/>
</dbReference>
<name>A0ABD5MTT7_9EURY</name>
<dbReference type="Proteomes" id="UP001589595">
    <property type="component" value="Unassembled WGS sequence"/>
</dbReference>
<feature type="region of interest" description="Disordered" evidence="1">
    <location>
        <begin position="1"/>
        <end position="24"/>
    </location>
</feature>
<dbReference type="GeneID" id="67211310"/>
<reference evidence="3" key="1">
    <citation type="submission" date="2024-09" db="EMBL/GenBank/DDBJ databases">
        <authorList>
            <person name="Sun Q."/>
        </authorList>
    </citation>
    <scope>NUCLEOTIDE SEQUENCE [LARGE SCALE GENOMIC DNA]</scope>
    <source>
        <strain evidence="3">JCM 31273</strain>
    </source>
</reference>
<organism evidence="3 4">
    <name type="scientific">Halobaculum roseum</name>
    <dbReference type="NCBI Taxonomy" id="2175149"/>
    <lineage>
        <taxon>Archaea</taxon>
        <taxon>Methanobacteriati</taxon>
        <taxon>Methanobacteriota</taxon>
        <taxon>Stenosarchaea group</taxon>
        <taxon>Halobacteria</taxon>
        <taxon>Halobacteriales</taxon>
        <taxon>Haloferacaceae</taxon>
        <taxon>Halobaculum</taxon>
    </lineage>
</organism>
<feature type="compositionally biased region" description="Gly residues" evidence="1">
    <location>
        <begin position="1"/>
        <end position="10"/>
    </location>
</feature>
<keyword evidence="4" id="KW-1185">Reference proteome</keyword>
<dbReference type="Pfam" id="PF01927">
    <property type="entry name" value="Mut7-C"/>
    <property type="match status" value="1"/>
</dbReference>
<proteinExistence type="predicted"/>
<evidence type="ECO:0000313" key="3">
    <source>
        <dbReference type="EMBL" id="MFB9825392.1"/>
    </source>
</evidence>
<accession>A0ABD5MTT7</accession>
<dbReference type="RefSeq" id="WP_222921218.1">
    <property type="nucleotide sequence ID" value="NZ_CP082286.1"/>
</dbReference>
<dbReference type="PANTHER" id="PTHR39081:SF1">
    <property type="entry name" value="MUT7-C RNASE DOMAIN-CONTAINING PROTEIN"/>
    <property type="match status" value="1"/>
</dbReference>
<evidence type="ECO:0000313" key="4">
    <source>
        <dbReference type="Proteomes" id="UP001589595"/>
    </source>
</evidence>
<dbReference type="EMBL" id="JBHMAJ010000009">
    <property type="protein sequence ID" value="MFB9825392.1"/>
    <property type="molecule type" value="Genomic_DNA"/>
</dbReference>
<sequence length="178" mass="19202">MNEDGGMGGHGGEDTHGDATDPSAIAPDRDALLLDAMLGNLASYLRMCGYNAAYTLGRGIEDDAAVRSLAAAEGRRLITRDRSLAASTPGAVLLTERETTDQLRELREAGVALEIEAQPSRCGACNGPVERVDMDENENEERPEYAPDDGPIWRCLDCGQYFWTGSHWDDVAETLASL</sequence>
<evidence type="ECO:0000259" key="2">
    <source>
        <dbReference type="Pfam" id="PF01927"/>
    </source>
</evidence>
<comment type="caution">
    <text evidence="3">The sequence shown here is derived from an EMBL/GenBank/DDBJ whole genome shotgun (WGS) entry which is preliminary data.</text>
</comment>
<dbReference type="PANTHER" id="PTHR39081">
    <property type="entry name" value="MUT7-C DOMAIN-CONTAINING PROTEIN"/>
    <property type="match status" value="1"/>
</dbReference>
<evidence type="ECO:0000256" key="1">
    <source>
        <dbReference type="SAM" id="MobiDB-lite"/>
    </source>
</evidence>
<gene>
    <name evidence="3" type="ORF">ACFFOL_14575</name>
</gene>
<protein>
    <submittedName>
        <fullName evidence="3">Mut7-C RNAse domain-containing protein</fullName>
    </submittedName>
</protein>